<dbReference type="SMART" id="SM00530">
    <property type="entry name" value="HTH_XRE"/>
    <property type="match status" value="1"/>
</dbReference>
<feature type="region of interest" description="Disordered" evidence="1">
    <location>
        <begin position="1"/>
        <end position="27"/>
    </location>
</feature>
<evidence type="ECO:0000313" key="6">
    <source>
        <dbReference type="Proteomes" id="UP001282288"/>
    </source>
</evidence>
<sequence>MSESVQQQGNEAEEEPGWAPDPDDEWGKAVLETAGRQIKKRRENKGMKAAEFGRRVNYTEDMVYKIERGERIPGPGFLDLADQVLEAQGTIAILKEDVEKVKYPKKVRDLKANEGKAVEISVYEGNTLPGLLQTREHMEVLLRAWKPTRTPKDVERLLAARMARKSVFERDPAPSMTFVVEEAVLLRRVGGTMAWKRQLEHLLEVGRLDFVTLQLMLTNSDPHPGLDGKMELFKFADGTAVGRADSLFLGRPTREPKQLRVVELQYGTIRALALPPRETLAHVERLLGET</sequence>
<dbReference type="EMBL" id="JARAWP010000002">
    <property type="protein sequence ID" value="MDX3017018.1"/>
    <property type="molecule type" value="Genomic_DNA"/>
</dbReference>
<comment type="caution">
    <text evidence="3">The sequence shown here is derived from an EMBL/GenBank/DDBJ whole genome shotgun (WGS) entry which is preliminary data.</text>
</comment>
<dbReference type="Gene3D" id="1.10.260.40">
    <property type="entry name" value="lambda repressor-like DNA-binding domains"/>
    <property type="match status" value="1"/>
</dbReference>
<evidence type="ECO:0000256" key="1">
    <source>
        <dbReference type="SAM" id="MobiDB-lite"/>
    </source>
</evidence>
<feature type="domain" description="HTH cro/C1-type" evidence="2">
    <location>
        <begin position="38"/>
        <end position="94"/>
    </location>
</feature>
<evidence type="ECO:0000313" key="3">
    <source>
        <dbReference type="EMBL" id="MDX2960961.1"/>
    </source>
</evidence>
<dbReference type="SUPFAM" id="SSF47413">
    <property type="entry name" value="lambda repressor-like DNA-binding domains"/>
    <property type="match status" value="1"/>
</dbReference>
<dbReference type="Proteomes" id="UP001282288">
    <property type="component" value="Unassembled WGS sequence"/>
</dbReference>
<proteinExistence type="predicted"/>
<dbReference type="RefSeq" id="WP_010354260.1">
    <property type="nucleotide sequence ID" value="NZ_CP122369.1"/>
</dbReference>
<dbReference type="Pfam" id="PF13560">
    <property type="entry name" value="HTH_31"/>
    <property type="match status" value="1"/>
</dbReference>
<gene>
    <name evidence="3" type="ORF">PV399_14750</name>
    <name evidence="4" type="ORF">PV666_03875</name>
</gene>
<dbReference type="InterPro" id="IPR043917">
    <property type="entry name" value="DUF5753"/>
</dbReference>
<keyword evidence="5" id="KW-1185">Reference proteome</keyword>
<reference evidence="3 5" key="1">
    <citation type="journal article" date="2023" name="Microb. Genom.">
        <title>Mesoterricola silvestris gen. nov., sp. nov., Mesoterricola sediminis sp. nov., Geothrix oryzae sp. nov., Geothrix edaphica sp. nov., Geothrix rubra sp. nov., and Geothrix limicola sp. nov., six novel members of Acidobacteriota isolated from soils.</title>
        <authorList>
            <person name="Weisberg A.J."/>
            <person name="Pearce E."/>
            <person name="Kramer C.G."/>
            <person name="Chang J.H."/>
            <person name="Clarke C.R."/>
        </authorList>
    </citation>
    <scope>NUCLEOTIDE SEQUENCE</scope>
    <source>
        <strain evidence="4 5">NB05-1H</strain>
        <strain evidence="3">NRRL_B-16521</strain>
    </source>
</reference>
<dbReference type="InterPro" id="IPR010982">
    <property type="entry name" value="Lambda_DNA-bd_dom_sf"/>
</dbReference>
<dbReference type="AlphaFoldDB" id="A0AAP6BA35"/>
<feature type="compositionally biased region" description="Polar residues" evidence="1">
    <location>
        <begin position="1"/>
        <end position="10"/>
    </location>
</feature>
<dbReference type="GO" id="GO:0003677">
    <property type="term" value="F:DNA binding"/>
    <property type="evidence" value="ECO:0007669"/>
    <property type="project" value="InterPro"/>
</dbReference>
<dbReference type="EMBL" id="JARAWC010000009">
    <property type="protein sequence ID" value="MDX2960961.1"/>
    <property type="molecule type" value="Genomic_DNA"/>
</dbReference>
<name>A0AAP6BA35_9ACTN</name>
<dbReference type="Proteomes" id="UP001272987">
    <property type="component" value="Unassembled WGS sequence"/>
</dbReference>
<dbReference type="InterPro" id="IPR001387">
    <property type="entry name" value="Cro/C1-type_HTH"/>
</dbReference>
<protein>
    <submittedName>
        <fullName evidence="3">Helix-turn-helix transcriptional regulator</fullName>
    </submittedName>
</protein>
<dbReference type="Pfam" id="PF19054">
    <property type="entry name" value="DUF5753"/>
    <property type="match status" value="1"/>
</dbReference>
<evidence type="ECO:0000313" key="5">
    <source>
        <dbReference type="Proteomes" id="UP001272987"/>
    </source>
</evidence>
<dbReference type="PROSITE" id="PS50943">
    <property type="entry name" value="HTH_CROC1"/>
    <property type="match status" value="1"/>
</dbReference>
<organism evidence="3 6">
    <name type="scientific">Streptomyces acidiscabies</name>
    <dbReference type="NCBI Taxonomy" id="42234"/>
    <lineage>
        <taxon>Bacteria</taxon>
        <taxon>Bacillati</taxon>
        <taxon>Actinomycetota</taxon>
        <taxon>Actinomycetes</taxon>
        <taxon>Kitasatosporales</taxon>
        <taxon>Streptomycetaceae</taxon>
        <taxon>Streptomyces</taxon>
    </lineage>
</organism>
<feature type="compositionally biased region" description="Acidic residues" evidence="1">
    <location>
        <begin position="11"/>
        <end position="24"/>
    </location>
</feature>
<dbReference type="GeneID" id="69809944"/>
<accession>A0AAP6BA35</accession>
<dbReference type="CDD" id="cd00093">
    <property type="entry name" value="HTH_XRE"/>
    <property type="match status" value="1"/>
</dbReference>
<evidence type="ECO:0000313" key="4">
    <source>
        <dbReference type="EMBL" id="MDX3017018.1"/>
    </source>
</evidence>
<evidence type="ECO:0000259" key="2">
    <source>
        <dbReference type="PROSITE" id="PS50943"/>
    </source>
</evidence>